<evidence type="ECO:0000313" key="2">
    <source>
        <dbReference type="EMBL" id="MDU8688215.1"/>
    </source>
</evidence>
<feature type="transmembrane region" description="Helical" evidence="1">
    <location>
        <begin position="176"/>
        <end position="196"/>
    </location>
</feature>
<sequence length="551" mass="61998">MLKTIKRNILQWWNELDKKYFLGMLLFSSFVFFPLVSQRLTNAYDGMWTTAEYRVGGWELSNGRWLWPAFSFLRFSLQLEPINAVVCLMLVSLGVTRLHMLFKPAWMRTSCIDWLAGLCYLANTVIGCYLSFAHQSVEFGLAFYLSVLAAVCVIRSRSIAAGVAQGAFLLALSLGLYQTDLACFCMVLLAWFLVLLFRGEEGIKLRCYIAKCLGSAVCGAALYWGILQIILKISGVAMTNYQGGADISVSGILKNLPSSVAKCYELFYRYFFGTLVKHNMLQETAVVFVLIFCVVGAALACRMVRLIRRKDWENVFYGTAALLVLPMMCTVFMVATSQASFYIPMSGGLALFLPVCFWLLDSSREGETACDAFRKCWNKAEKALILLTAAAVVYGSVFMSAVDQQAMYEGRQATKELSDLIAQTLVSEGYYDNEIPVMLVGNASSSPLFRTHELYHTANPYARVGLFMAETAGTIRFSWDAAFRDYTPIWLNLCDDKTYQKLLETEEIAEMPTFPQEGSIRKMDGVLVIKVSEEYHLDADWKNKMMSGEYD</sequence>
<evidence type="ECO:0000256" key="1">
    <source>
        <dbReference type="SAM" id="Phobius"/>
    </source>
</evidence>
<feature type="transmembrane region" description="Helical" evidence="1">
    <location>
        <begin position="139"/>
        <end position="156"/>
    </location>
</feature>
<feature type="transmembrane region" description="Helical" evidence="1">
    <location>
        <begin position="114"/>
        <end position="132"/>
    </location>
</feature>
<gene>
    <name evidence="2" type="ORF">RX402_05545</name>
</gene>
<evidence type="ECO:0000313" key="3">
    <source>
        <dbReference type="Proteomes" id="UP001263246"/>
    </source>
</evidence>
<feature type="transmembrane region" description="Helical" evidence="1">
    <location>
        <begin position="341"/>
        <end position="360"/>
    </location>
</feature>
<dbReference type="InterPro" id="IPR025686">
    <property type="entry name" value="Glucos_trans_II"/>
</dbReference>
<reference evidence="2 3" key="1">
    <citation type="submission" date="2023-10" db="EMBL/GenBank/DDBJ databases">
        <title>Host Genetic Regulation of Human Gut Microbial Structural Variation.</title>
        <authorList>
            <person name="Harmsen H.J.M."/>
        </authorList>
    </citation>
    <scope>NUCLEOTIDE SEQUENCE [LARGE SCALE GENOMIC DNA]</scope>
    <source>
        <strain evidence="2 3">HTF-F</strain>
    </source>
</reference>
<dbReference type="Proteomes" id="UP001263246">
    <property type="component" value="Unassembled WGS sequence"/>
</dbReference>
<keyword evidence="1" id="KW-0472">Membrane</keyword>
<feature type="transmembrane region" description="Helical" evidence="1">
    <location>
        <begin position="82"/>
        <end position="102"/>
    </location>
</feature>
<feature type="transmembrane region" description="Helical" evidence="1">
    <location>
        <begin position="20"/>
        <end position="37"/>
    </location>
</feature>
<feature type="transmembrane region" description="Helical" evidence="1">
    <location>
        <begin position="316"/>
        <end position="335"/>
    </location>
</feature>
<comment type="caution">
    <text evidence="2">The sequence shown here is derived from an EMBL/GenBank/DDBJ whole genome shotgun (WGS) entry which is preliminary data.</text>
</comment>
<feature type="transmembrane region" description="Helical" evidence="1">
    <location>
        <begin position="383"/>
        <end position="402"/>
    </location>
</feature>
<dbReference type="EMBL" id="JAWHPR010000002">
    <property type="protein sequence ID" value="MDU8688215.1"/>
    <property type="molecule type" value="Genomic_DNA"/>
</dbReference>
<feature type="transmembrane region" description="Helical" evidence="1">
    <location>
        <begin position="208"/>
        <end position="231"/>
    </location>
</feature>
<keyword evidence="1" id="KW-1133">Transmembrane helix</keyword>
<organism evidence="2 3">
    <name type="scientific">Faecalibacterium wellingii</name>
    <dbReference type="NCBI Taxonomy" id="2929491"/>
    <lineage>
        <taxon>Bacteria</taxon>
        <taxon>Bacillati</taxon>
        <taxon>Bacillota</taxon>
        <taxon>Clostridia</taxon>
        <taxon>Eubacteriales</taxon>
        <taxon>Oscillospiraceae</taxon>
        <taxon>Faecalibacterium</taxon>
    </lineage>
</organism>
<dbReference type="RefSeq" id="WP_249236884.1">
    <property type="nucleotide sequence ID" value="NZ_CP094473.1"/>
</dbReference>
<protein>
    <submittedName>
        <fullName evidence="2">Glucosyltransferase domain-containing protein</fullName>
    </submittedName>
</protein>
<name>A0ABU3TY67_9FIRM</name>
<proteinExistence type="predicted"/>
<keyword evidence="1" id="KW-0812">Transmembrane</keyword>
<dbReference type="Pfam" id="PF14264">
    <property type="entry name" value="Glucos_trans_II"/>
    <property type="match status" value="1"/>
</dbReference>
<accession>A0ABU3TY67</accession>
<keyword evidence="3" id="KW-1185">Reference proteome</keyword>
<feature type="transmembrane region" description="Helical" evidence="1">
    <location>
        <begin position="285"/>
        <end position="304"/>
    </location>
</feature>